<dbReference type="InterPro" id="IPR058698">
    <property type="entry name" value="CUB_metazoa"/>
</dbReference>
<dbReference type="PANTHER" id="PTHR12308:SF84">
    <property type="entry name" value="ANOCTAMIN"/>
    <property type="match status" value="1"/>
</dbReference>
<accession>A0AAN7P839</accession>
<dbReference type="Pfam" id="PF16178">
    <property type="entry name" value="Anoct_dimer"/>
    <property type="match status" value="1"/>
</dbReference>
<evidence type="ECO:0000256" key="1">
    <source>
        <dbReference type="ARBA" id="ARBA00004651"/>
    </source>
</evidence>
<dbReference type="Pfam" id="PF04547">
    <property type="entry name" value="Anoctamin"/>
    <property type="match status" value="1"/>
</dbReference>
<protein>
    <recommendedName>
        <fullName evidence="10">Anoctamin</fullName>
    </recommendedName>
</protein>
<sequence length="1611" mass="185230">MYRLLLFSFNFILVLGDRYYDFDYPRVGNAHRRYIDVYNDAIKKSYNNYKGEKYVYPKTQVLPYKNQYSKTIDQDNGDEIKFNSDVLHYDDVRQPFTQKQRPKFKTTKNSTDQSKIPRDDSKLEKTLNVKINDILKSYFYKLHKKMNQAGATWGNKEELLEDNSDFDEDIETLPESSETAGLSQNLFDAVDEAKTEFNNSKSKFIDPNKLWMIKNSTQFLAKKFLSLFTIIKFPNTMCTGSNGVNVYDGTCYYESECQARNGTAMGSCADGYGVCCVFIRSCGATSGQNCSYFESPSYPNYYPSNGTIIPPTVSPVPNGTIDPRLRYQFMVYLARQESTSNSLLCEFQVTKASNAVRQLRVDFLDFELRGPTNGTCTVERLVITGQNQNSIVPAICGYNTGQHLYIDVTNVIGPVKFSVIATVVERKRFRIKVCQITECSNPLNCLQYLTGTSGIISSFNYDQASSLSRSTPGYFNNLNYAVCIRKETGYCSITYTNVANGTSFQFQLVNFDDAGVSTLPPGQAGAEIFSCPDDYIIMNGVRLCGERLNDGSITMDFTRNAPVTESSRRPSNESTCSLNVPFGTEDLTQITSISSSLSSGILEKSRSLVNISKVQKQLIENDTLNGIEENSAIFRLNFRRGSLQNDKLNGDKKSGKSSVYPITTSLYRDAFGPQLSNETLPALPGTPLPSLVHDSPEYGFYTTDLPPLTPVSTDEELDPNSLYFRDGKRRIDMVLAYEEEDLGVMTEAEATRRDQRKIFQENLIKDGLELELEHKDLSFDGKTWFLKIHLPWKTQNRYAEVMGLKLPIKRFITISVRAWDGEKKEDKKESLWGRLQRRWREFYEFDYNQIEETPSFYTATKGADPEEQFIVKDRETNYSSAQRSLIVMQILLRVKFDDTDKVGIRRLLNDSTYCACFPLHEGRWDKDEPNGHLLDRRLLYLHWGRPESWHKKQPLSLVRKYFGDKIALYFCWLGFYTKMLYAPAVVGTLCFLYGLCTMDGEDNIPSKEICDRNGPGNITLCPMCDKACRYQKLMDSCKFARLTYLFDNPATVFFAIFMSIWATLFLELWRRKQSMIQWEWDLQGAEQDEEPRPEFETSVKTFRTNPVTREKEPYLPSWSKTFRFLITSSAVFFMMATVMCAVLGTIIYRLSLVSIIYSSGGPFLKRHAKIFTSITAALMNLIIIMILTKFYHRLAIYLTNLENPRTQTEYEDSYTFKIFLFEFLNFYSSLIYIAFFKGRFFDYPGDTSSRSSEFLRVKTDICDPAGCLSELCIQLAIIMIGKQMFNNIMELLNPKFYNWWRRRIHKSNTKDLSRKHTRWEQDYHLQDPGRLALFDEYLEMILQYGFVTLFVAAFPLAPLCALLNNIAEIRLDAYKMVTQARRPLADRIEDIGAWYGILRAITYLAVVSNAFVIAYTSEFIPRMVYKYRYSKNEDLVGYIDASLSVFNTSHYDEGMGADMEDNKRPPEICQYRGYRNGPNETSPYGLSLQYYHVSAARLAFIVIFEHIVFALTGIMQYMIPDVSSELKTQIQRESLLAKEAKYEHGLKRDYDYDEVLHTIKDNNNGSRLDRAIALRGSWARRLSKISDGLDAHVNIENKRKTSGNTTVWEVT</sequence>
<dbReference type="Pfam" id="PF26080">
    <property type="entry name" value="CUB_animal"/>
    <property type="match status" value="1"/>
</dbReference>
<reference evidence="15" key="1">
    <citation type="submission" date="2023-01" db="EMBL/GenBank/DDBJ databases">
        <title>Key to firefly adult light organ development and bioluminescence: homeobox transcription factors regulate luciferase expression and transportation to peroxisome.</title>
        <authorList>
            <person name="Fu X."/>
        </authorList>
    </citation>
    <scope>NUCLEOTIDE SEQUENCE [LARGE SCALE GENOMIC DNA]</scope>
</reference>
<evidence type="ECO:0000256" key="7">
    <source>
        <dbReference type="ARBA" id="ARBA00023157"/>
    </source>
</evidence>
<organism evidence="14 15">
    <name type="scientific">Aquatica leii</name>
    <dbReference type="NCBI Taxonomy" id="1421715"/>
    <lineage>
        <taxon>Eukaryota</taxon>
        <taxon>Metazoa</taxon>
        <taxon>Ecdysozoa</taxon>
        <taxon>Arthropoda</taxon>
        <taxon>Hexapoda</taxon>
        <taxon>Insecta</taxon>
        <taxon>Pterygota</taxon>
        <taxon>Neoptera</taxon>
        <taxon>Endopterygota</taxon>
        <taxon>Coleoptera</taxon>
        <taxon>Polyphaga</taxon>
        <taxon>Elateriformia</taxon>
        <taxon>Elateroidea</taxon>
        <taxon>Lampyridae</taxon>
        <taxon>Luciolinae</taxon>
        <taxon>Aquatica</taxon>
    </lineage>
</organism>
<keyword evidence="6 10" id="KW-0472">Membrane</keyword>
<gene>
    <name evidence="14" type="ORF">RN001_010629</name>
</gene>
<evidence type="ECO:0000259" key="13">
    <source>
        <dbReference type="PROSITE" id="PS01180"/>
    </source>
</evidence>
<comment type="similarity">
    <text evidence="2 10">Belongs to the anoctamin family.</text>
</comment>
<evidence type="ECO:0000313" key="14">
    <source>
        <dbReference type="EMBL" id="KAK4878123.1"/>
    </source>
</evidence>
<feature type="domain" description="CUB" evidence="13">
    <location>
        <begin position="282"/>
        <end position="436"/>
    </location>
</feature>
<dbReference type="PROSITE" id="PS01180">
    <property type="entry name" value="CUB"/>
    <property type="match status" value="1"/>
</dbReference>
<feature type="chain" id="PRO_5042973543" description="Anoctamin" evidence="12">
    <location>
        <begin position="17"/>
        <end position="1611"/>
    </location>
</feature>
<dbReference type="Proteomes" id="UP001353858">
    <property type="component" value="Unassembled WGS sequence"/>
</dbReference>
<keyword evidence="12" id="KW-0732">Signal</keyword>
<evidence type="ECO:0000256" key="9">
    <source>
        <dbReference type="PROSITE-ProRule" id="PRU00059"/>
    </source>
</evidence>
<keyword evidence="5 10" id="KW-1133">Transmembrane helix</keyword>
<evidence type="ECO:0000256" key="8">
    <source>
        <dbReference type="ARBA" id="ARBA00023180"/>
    </source>
</evidence>
<dbReference type="GO" id="GO:0046983">
    <property type="term" value="F:protein dimerization activity"/>
    <property type="evidence" value="ECO:0007669"/>
    <property type="project" value="InterPro"/>
</dbReference>
<evidence type="ECO:0000256" key="4">
    <source>
        <dbReference type="ARBA" id="ARBA00022692"/>
    </source>
</evidence>
<keyword evidence="3" id="KW-1003">Cell membrane</keyword>
<evidence type="ECO:0000256" key="5">
    <source>
        <dbReference type="ARBA" id="ARBA00022989"/>
    </source>
</evidence>
<feature type="transmembrane region" description="Helical" evidence="10">
    <location>
        <begin position="1214"/>
        <end position="1235"/>
    </location>
</feature>
<feature type="transmembrane region" description="Helical" evidence="10">
    <location>
        <begin position="1341"/>
        <end position="1366"/>
    </location>
</feature>
<comment type="subcellular location">
    <subcellularLocation>
        <location evidence="1">Cell membrane</location>
        <topology evidence="1">Multi-pass membrane protein</topology>
    </subcellularLocation>
    <subcellularLocation>
        <location evidence="10">Membrane</location>
        <topology evidence="10">Multi-pass membrane protein</topology>
    </subcellularLocation>
</comment>
<evidence type="ECO:0000256" key="2">
    <source>
        <dbReference type="ARBA" id="ARBA00009671"/>
    </source>
</evidence>
<feature type="signal peptide" evidence="12">
    <location>
        <begin position="1"/>
        <end position="16"/>
    </location>
</feature>
<dbReference type="GO" id="GO:0005886">
    <property type="term" value="C:plasma membrane"/>
    <property type="evidence" value="ECO:0007669"/>
    <property type="project" value="UniProtKB-SubCell"/>
</dbReference>
<dbReference type="InterPro" id="IPR032394">
    <property type="entry name" value="Anoct_dimer"/>
</dbReference>
<evidence type="ECO:0000256" key="6">
    <source>
        <dbReference type="ARBA" id="ARBA00023136"/>
    </source>
</evidence>
<dbReference type="InterPro" id="IPR007632">
    <property type="entry name" value="Anoctamin"/>
</dbReference>
<dbReference type="InterPro" id="IPR000859">
    <property type="entry name" value="CUB_dom"/>
</dbReference>
<evidence type="ECO:0000256" key="12">
    <source>
        <dbReference type="SAM" id="SignalP"/>
    </source>
</evidence>
<feature type="region of interest" description="Disordered" evidence="11">
    <location>
        <begin position="98"/>
        <end position="120"/>
    </location>
</feature>
<feature type="transmembrane region" description="Helical" evidence="10">
    <location>
        <begin position="1124"/>
        <end position="1150"/>
    </location>
</feature>
<feature type="transmembrane region" description="Helical" evidence="10">
    <location>
        <begin position="1170"/>
        <end position="1191"/>
    </location>
</feature>
<proteinExistence type="inferred from homology"/>
<keyword evidence="15" id="KW-1185">Reference proteome</keyword>
<name>A0AAN7P839_9COLE</name>
<keyword evidence="8" id="KW-0325">Glycoprotein</keyword>
<feature type="transmembrane region" description="Helical" evidence="10">
    <location>
        <begin position="1050"/>
        <end position="1069"/>
    </location>
</feature>
<keyword evidence="4 10" id="KW-0812">Transmembrane</keyword>
<dbReference type="InterPro" id="IPR049452">
    <property type="entry name" value="Anoctamin_TM"/>
</dbReference>
<comment type="caution">
    <text evidence="14">The sequence shown here is derived from an EMBL/GenBank/DDBJ whole genome shotgun (WGS) entry which is preliminary data.</text>
</comment>
<dbReference type="PANTHER" id="PTHR12308">
    <property type="entry name" value="ANOCTAMIN"/>
    <property type="match status" value="1"/>
</dbReference>
<evidence type="ECO:0000313" key="15">
    <source>
        <dbReference type="Proteomes" id="UP001353858"/>
    </source>
</evidence>
<keyword evidence="7" id="KW-1015">Disulfide bond</keyword>
<dbReference type="EMBL" id="JARPUR010000004">
    <property type="protein sequence ID" value="KAK4878123.1"/>
    <property type="molecule type" value="Genomic_DNA"/>
</dbReference>
<evidence type="ECO:0000256" key="3">
    <source>
        <dbReference type="ARBA" id="ARBA00022475"/>
    </source>
</evidence>
<evidence type="ECO:0000256" key="11">
    <source>
        <dbReference type="SAM" id="MobiDB-lite"/>
    </source>
</evidence>
<comment type="caution">
    <text evidence="9 10">Lacks conserved residue(s) required for the propagation of feature annotation.</text>
</comment>
<feature type="transmembrane region" description="Helical" evidence="10">
    <location>
        <begin position="1391"/>
        <end position="1415"/>
    </location>
</feature>
<evidence type="ECO:0000256" key="10">
    <source>
        <dbReference type="RuleBase" id="RU280814"/>
    </source>
</evidence>
<dbReference type="GO" id="GO:0005254">
    <property type="term" value="F:chloride channel activity"/>
    <property type="evidence" value="ECO:0007669"/>
    <property type="project" value="TreeGrafter"/>
</dbReference>